<proteinExistence type="predicted"/>
<protein>
    <submittedName>
        <fullName evidence="1">Uncharacterized protein</fullName>
    </submittedName>
</protein>
<reference evidence="1" key="1">
    <citation type="submission" date="2018-02" db="EMBL/GenBank/DDBJ databases">
        <title>Rhizophora mucronata_Transcriptome.</title>
        <authorList>
            <person name="Meera S.P."/>
            <person name="Sreeshan A."/>
            <person name="Augustine A."/>
        </authorList>
    </citation>
    <scope>NUCLEOTIDE SEQUENCE</scope>
    <source>
        <tissue evidence="1">Leaf</tissue>
    </source>
</reference>
<dbReference type="EMBL" id="GGEC01065598">
    <property type="protein sequence ID" value="MBX46082.1"/>
    <property type="molecule type" value="Transcribed_RNA"/>
</dbReference>
<sequence>MLAFEGFAKEGEWVSSDVVLRGNKPTDLKVS</sequence>
<organism evidence="1">
    <name type="scientific">Rhizophora mucronata</name>
    <name type="common">Asiatic mangrove</name>
    <dbReference type="NCBI Taxonomy" id="61149"/>
    <lineage>
        <taxon>Eukaryota</taxon>
        <taxon>Viridiplantae</taxon>
        <taxon>Streptophyta</taxon>
        <taxon>Embryophyta</taxon>
        <taxon>Tracheophyta</taxon>
        <taxon>Spermatophyta</taxon>
        <taxon>Magnoliopsida</taxon>
        <taxon>eudicotyledons</taxon>
        <taxon>Gunneridae</taxon>
        <taxon>Pentapetalae</taxon>
        <taxon>rosids</taxon>
        <taxon>fabids</taxon>
        <taxon>Malpighiales</taxon>
        <taxon>Rhizophoraceae</taxon>
        <taxon>Rhizophora</taxon>
    </lineage>
</organism>
<accession>A0A2P2NU98</accession>
<name>A0A2P2NU98_RHIMU</name>
<evidence type="ECO:0000313" key="1">
    <source>
        <dbReference type="EMBL" id="MBX46082.1"/>
    </source>
</evidence>
<dbReference type="AlphaFoldDB" id="A0A2P2NU98"/>